<name>A0A2T0QZP2_9ACTN</name>
<dbReference type="RefSeq" id="WP_211298804.1">
    <property type="nucleotide sequence ID" value="NZ_PVZF01000011.1"/>
</dbReference>
<dbReference type="EMBL" id="PVZF01000011">
    <property type="protein sequence ID" value="PRY12153.1"/>
    <property type="molecule type" value="Genomic_DNA"/>
</dbReference>
<keyword evidence="2" id="KW-0808">Transferase</keyword>
<reference evidence="2 3" key="1">
    <citation type="submission" date="2018-03" db="EMBL/GenBank/DDBJ databases">
        <title>Genomic Encyclopedia of Archaeal and Bacterial Type Strains, Phase II (KMG-II): from individual species to whole genera.</title>
        <authorList>
            <person name="Goeker M."/>
        </authorList>
    </citation>
    <scope>NUCLEOTIDE SEQUENCE [LARGE SCALE GENOMIC DNA]</scope>
    <source>
        <strain evidence="2 3">DSM 19711</strain>
    </source>
</reference>
<dbReference type="GO" id="GO:0008168">
    <property type="term" value="F:methyltransferase activity"/>
    <property type="evidence" value="ECO:0007669"/>
    <property type="project" value="UniProtKB-KW"/>
</dbReference>
<keyword evidence="3" id="KW-1185">Reference proteome</keyword>
<evidence type="ECO:0000313" key="2">
    <source>
        <dbReference type="EMBL" id="PRY12153.1"/>
    </source>
</evidence>
<dbReference type="InterPro" id="IPR041698">
    <property type="entry name" value="Methyltransf_25"/>
</dbReference>
<feature type="domain" description="Methyltransferase" evidence="1">
    <location>
        <begin position="54"/>
        <end position="142"/>
    </location>
</feature>
<dbReference type="Pfam" id="PF13649">
    <property type="entry name" value="Methyltransf_25"/>
    <property type="match status" value="1"/>
</dbReference>
<dbReference type="Proteomes" id="UP000238083">
    <property type="component" value="Unassembled WGS sequence"/>
</dbReference>
<protein>
    <submittedName>
        <fullName evidence="2">Methyltransferase family protein</fullName>
    </submittedName>
</protein>
<proteinExistence type="predicted"/>
<dbReference type="Gene3D" id="3.40.50.150">
    <property type="entry name" value="Vaccinia Virus protein VP39"/>
    <property type="match status" value="1"/>
</dbReference>
<evidence type="ECO:0000313" key="3">
    <source>
        <dbReference type="Proteomes" id="UP000238083"/>
    </source>
</evidence>
<dbReference type="InterPro" id="IPR029063">
    <property type="entry name" value="SAM-dependent_MTases_sf"/>
</dbReference>
<comment type="caution">
    <text evidence="2">The sequence shown here is derived from an EMBL/GenBank/DDBJ whole genome shotgun (WGS) entry which is preliminary data.</text>
</comment>
<dbReference type="GO" id="GO:0032259">
    <property type="term" value="P:methylation"/>
    <property type="evidence" value="ECO:0007669"/>
    <property type="project" value="UniProtKB-KW"/>
</dbReference>
<gene>
    <name evidence="2" type="ORF">CLV37_111110</name>
</gene>
<keyword evidence="2" id="KW-0489">Methyltransferase</keyword>
<dbReference type="AlphaFoldDB" id="A0A2T0QZP2"/>
<organism evidence="2 3">
    <name type="scientific">Kineococcus rhizosphaerae</name>
    <dbReference type="NCBI Taxonomy" id="559628"/>
    <lineage>
        <taxon>Bacteria</taxon>
        <taxon>Bacillati</taxon>
        <taxon>Actinomycetota</taxon>
        <taxon>Actinomycetes</taxon>
        <taxon>Kineosporiales</taxon>
        <taxon>Kineosporiaceae</taxon>
        <taxon>Kineococcus</taxon>
    </lineage>
</organism>
<evidence type="ECO:0000259" key="1">
    <source>
        <dbReference type="Pfam" id="PF13649"/>
    </source>
</evidence>
<sequence>MDDPAHLQRTRHAYDVVARSFADLLPGLDAETALDVAVLDDFAHRCRTAGLGPVADVGCGAGRVSAHLAAAGLDVVGYDLSPGMVDTARRDHPGLRFEVAALHDLPVADGALGGLLAWYSLIHTPPAELRAAAAEFARVTAAGAPLLTAFQAGTGERVERAHGYGHAVTFTNHRHDPQVVADVLTGAGFDVVVRLHRAAEGRERTPQHLITAQRRS</sequence>
<dbReference type="SUPFAM" id="SSF53335">
    <property type="entry name" value="S-adenosyl-L-methionine-dependent methyltransferases"/>
    <property type="match status" value="1"/>
</dbReference>
<dbReference type="CDD" id="cd02440">
    <property type="entry name" value="AdoMet_MTases"/>
    <property type="match status" value="1"/>
</dbReference>
<accession>A0A2T0QZP2</accession>